<protein>
    <submittedName>
        <fullName evidence="1">Uncharacterized protein</fullName>
    </submittedName>
</protein>
<dbReference type="EMBL" id="REGN01007980">
    <property type="protein sequence ID" value="RNA04754.1"/>
    <property type="molecule type" value="Genomic_DNA"/>
</dbReference>
<sequence>MSITTDNAKNIFRKIHQLGCIAHVLNLIIKKINNLSKSLSTEPETIAVLNFDENIDTDETTVNLNEFEVSVMANYKVLVEKCRKIAGLFHQSTIMSEILEEKQIEYK</sequence>
<dbReference type="Proteomes" id="UP000276133">
    <property type="component" value="Unassembled WGS sequence"/>
</dbReference>
<evidence type="ECO:0000313" key="1">
    <source>
        <dbReference type="EMBL" id="RNA04754.1"/>
    </source>
</evidence>
<gene>
    <name evidence="1" type="ORF">BpHYR1_042295</name>
</gene>
<reference evidence="1 2" key="1">
    <citation type="journal article" date="2018" name="Sci. Rep.">
        <title>Genomic signatures of local adaptation to the degree of environmental predictability in rotifers.</title>
        <authorList>
            <person name="Franch-Gras L."/>
            <person name="Hahn C."/>
            <person name="Garcia-Roger E.M."/>
            <person name="Carmona M.J."/>
            <person name="Serra M."/>
            <person name="Gomez A."/>
        </authorList>
    </citation>
    <scope>NUCLEOTIDE SEQUENCE [LARGE SCALE GENOMIC DNA]</scope>
    <source>
        <strain evidence="1">HYR1</strain>
    </source>
</reference>
<dbReference type="AlphaFoldDB" id="A0A3M7Q0L0"/>
<feature type="non-terminal residue" evidence="1">
    <location>
        <position position="107"/>
    </location>
</feature>
<name>A0A3M7Q0L0_BRAPC</name>
<comment type="caution">
    <text evidence="1">The sequence shown here is derived from an EMBL/GenBank/DDBJ whole genome shotgun (WGS) entry which is preliminary data.</text>
</comment>
<proteinExistence type="predicted"/>
<evidence type="ECO:0000313" key="2">
    <source>
        <dbReference type="Proteomes" id="UP000276133"/>
    </source>
</evidence>
<organism evidence="1 2">
    <name type="scientific">Brachionus plicatilis</name>
    <name type="common">Marine rotifer</name>
    <name type="synonym">Brachionus muelleri</name>
    <dbReference type="NCBI Taxonomy" id="10195"/>
    <lineage>
        <taxon>Eukaryota</taxon>
        <taxon>Metazoa</taxon>
        <taxon>Spiralia</taxon>
        <taxon>Gnathifera</taxon>
        <taxon>Rotifera</taxon>
        <taxon>Eurotatoria</taxon>
        <taxon>Monogononta</taxon>
        <taxon>Pseudotrocha</taxon>
        <taxon>Ploima</taxon>
        <taxon>Brachionidae</taxon>
        <taxon>Brachionus</taxon>
    </lineage>
</organism>
<keyword evidence="2" id="KW-1185">Reference proteome</keyword>
<accession>A0A3M7Q0L0</accession>